<dbReference type="NCBIfam" id="NF007714">
    <property type="entry name" value="PRK10410.1-2"/>
    <property type="match status" value="1"/>
</dbReference>
<dbReference type="AlphaFoldDB" id="A0A927CVM8"/>
<name>A0A927CVM8_9BACI</name>
<reference evidence="2" key="1">
    <citation type="submission" date="2020-09" db="EMBL/GenBank/DDBJ databases">
        <title>Bacillus faecalis sp. nov., a moderately halophilic bacterium isolated from cow faeces.</title>
        <authorList>
            <person name="Jiang L."/>
            <person name="Lee J."/>
        </authorList>
    </citation>
    <scope>NUCLEOTIDE SEQUENCE</scope>
    <source>
        <strain evidence="2">AGMB 02131</strain>
    </source>
</reference>
<dbReference type="InterPro" id="IPR020483">
    <property type="entry name" value="Uncharacterised_YgbA"/>
</dbReference>
<dbReference type="Proteomes" id="UP000602076">
    <property type="component" value="Unassembled WGS sequence"/>
</dbReference>
<gene>
    <name evidence="2" type="ORF">IEO70_06385</name>
</gene>
<sequence>MERFERERKTIMVMLDLYCKSEHGREKLCDDCTKLKNYVFFRLTQCPFQAEKPSCQNCVIQCFRPDMRDFMKKVIRKTGTRLLLKYPILAGMFVYDMFFQAPELPEREKESAL</sequence>
<accession>A0A927CVM8</accession>
<comment type="caution">
    <text evidence="2">The sequence shown here is derived from an EMBL/GenBank/DDBJ whole genome shotgun (WGS) entry which is preliminary data.</text>
</comment>
<keyword evidence="1" id="KW-1133">Transmembrane helix</keyword>
<proteinExistence type="predicted"/>
<evidence type="ECO:0000313" key="2">
    <source>
        <dbReference type="EMBL" id="MBD3107989.1"/>
    </source>
</evidence>
<keyword evidence="3" id="KW-1185">Reference proteome</keyword>
<keyword evidence="1" id="KW-0472">Membrane</keyword>
<dbReference type="EMBL" id="JACXSI010000012">
    <property type="protein sequence ID" value="MBD3107989.1"/>
    <property type="molecule type" value="Genomic_DNA"/>
</dbReference>
<dbReference type="Pfam" id="PF11756">
    <property type="entry name" value="YgbA_NO"/>
    <property type="match status" value="1"/>
</dbReference>
<evidence type="ECO:0000256" key="1">
    <source>
        <dbReference type="SAM" id="Phobius"/>
    </source>
</evidence>
<feature type="transmembrane region" description="Helical" evidence="1">
    <location>
        <begin position="82"/>
        <end position="101"/>
    </location>
</feature>
<keyword evidence="1" id="KW-0812">Transmembrane</keyword>
<protein>
    <submittedName>
        <fullName evidence="2">Nitrous oxide-stimulated promoter family protein</fullName>
    </submittedName>
</protein>
<organism evidence="2 3">
    <name type="scientific">Peribacillus faecalis</name>
    <dbReference type="NCBI Taxonomy" id="2772559"/>
    <lineage>
        <taxon>Bacteria</taxon>
        <taxon>Bacillati</taxon>
        <taxon>Bacillota</taxon>
        <taxon>Bacilli</taxon>
        <taxon>Bacillales</taxon>
        <taxon>Bacillaceae</taxon>
        <taxon>Peribacillus</taxon>
    </lineage>
</organism>
<evidence type="ECO:0000313" key="3">
    <source>
        <dbReference type="Proteomes" id="UP000602076"/>
    </source>
</evidence>